<feature type="transmembrane region" description="Helical" evidence="9">
    <location>
        <begin position="150"/>
        <end position="183"/>
    </location>
</feature>
<dbReference type="EMBL" id="PXYL01000002">
    <property type="protein sequence ID" value="PSJ63111.1"/>
    <property type="molecule type" value="Genomic_DNA"/>
</dbReference>
<protein>
    <submittedName>
        <fullName evidence="11">Amino acid ABC transporter permease</fullName>
    </submittedName>
</protein>
<evidence type="ECO:0000313" key="11">
    <source>
        <dbReference type="EMBL" id="PSJ63111.1"/>
    </source>
</evidence>
<evidence type="ECO:0000313" key="12">
    <source>
        <dbReference type="Proteomes" id="UP000240653"/>
    </source>
</evidence>
<keyword evidence="3 9" id="KW-0813">Transport</keyword>
<dbReference type="PANTHER" id="PTHR30614">
    <property type="entry name" value="MEMBRANE COMPONENT OF AMINO ACID ABC TRANSPORTER"/>
    <property type="match status" value="1"/>
</dbReference>
<evidence type="ECO:0000256" key="7">
    <source>
        <dbReference type="ARBA" id="ARBA00022989"/>
    </source>
</evidence>
<evidence type="ECO:0000256" key="1">
    <source>
        <dbReference type="ARBA" id="ARBA00004429"/>
    </source>
</evidence>
<dbReference type="NCBIfam" id="TIGR01726">
    <property type="entry name" value="HEQRo_perm_3TM"/>
    <property type="match status" value="1"/>
</dbReference>
<keyword evidence="7 9" id="KW-1133">Transmembrane helix</keyword>
<reference evidence="11 12" key="1">
    <citation type="submission" date="2018-03" db="EMBL/GenBank/DDBJ databases">
        <title>The draft genome of Mesorhizobium soli JCM 19897.</title>
        <authorList>
            <person name="Li L."/>
            <person name="Liu L."/>
            <person name="Liang L."/>
            <person name="Wang T."/>
            <person name="Zhang X."/>
        </authorList>
    </citation>
    <scope>NUCLEOTIDE SEQUENCE [LARGE SCALE GENOMIC DNA]</scope>
    <source>
        <strain evidence="11 12">JCM 19897</strain>
    </source>
</reference>
<keyword evidence="5 9" id="KW-0812">Transmembrane</keyword>
<keyword evidence="8 9" id="KW-0472">Membrane</keyword>
<evidence type="ECO:0000256" key="3">
    <source>
        <dbReference type="ARBA" id="ARBA00022448"/>
    </source>
</evidence>
<evidence type="ECO:0000256" key="8">
    <source>
        <dbReference type="ARBA" id="ARBA00023136"/>
    </source>
</evidence>
<sequence>MIGQFLDFLGADLAHYWKIAAAVMPALLKGFVETLKLALVGILWGSFLGGTLGILRGQHIRVATPLIGAYLHLLRGTPFLVQLYVIYFVLPNTGYSWLQWDSQTAAFVSLGIYTSSYVTEIVSGAIRAIPRGQWEGAFALGFNRLKTLRLIILPQSIGLILPALGGVYVTLIKATSIVSVVGIVELMRQADISIVRFPGDILYIYFLAGALYFAFCFPVLMIVGRLEERSKNGRMVRA</sequence>
<feature type="domain" description="ABC transmembrane type-1" evidence="10">
    <location>
        <begin position="31"/>
        <end position="223"/>
    </location>
</feature>
<accession>A0A2P7SL87</accession>
<keyword evidence="6" id="KW-0029">Amino-acid transport</keyword>
<evidence type="ECO:0000256" key="9">
    <source>
        <dbReference type="RuleBase" id="RU363032"/>
    </source>
</evidence>
<evidence type="ECO:0000256" key="4">
    <source>
        <dbReference type="ARBA" id="ARBA00022475"/>
    </source>
</evidence>
<keyword evidence="4" id="KW-1003">Cell membrane</keyword>
<comment type="subcellular location">
    <subcellularLocation>
        <location evidence="1">Cell inner membrane</location>
        <topology evidence="1">Multi-pass membrane protein</topology>
    </subcellularLocation>
    <subcellularLocation>
        <location evidence="9">Cell membrane</location>
        <topology evidence="9">Multi-pass membrane protein</topology>
    </subcellularLocation>
</comment>
<dbReference type="PROSITE" id="PS50928">
    <property type="entry name" value="ABC_TM1"/>
    <property type="match status" value="1"/>
</dbReference>
<dbReference type="Proteomes" id="UP000240653">
    <property type="component" value="Unassembled WGS sequence"/>
</dbReference>
<feature type="transmembrane region" description="Helical" evidence="9">
    <location>
        <begin position="37"/>
        <end position="55"/>
    </location>
</feature>
<dbReference type="SUPFAM" id="SSF161098">
    <property type="entry name" value="MetI-like"/>
    <property type="match status" value="1"/>
</dbReference>
<dbReference type="CDD" id="cd06261">
    <property type="entry name" value="TM_PBP2"/>
    <property type="match status" value="1"/>
</dbReference>
<evidence type="ECO:0000256" key="2">
    <source>
        <dbReference type="ARBA" id="ARBA00010072"/>
    </source>
</evidence>
<dbReference type="OrthoDB" id="9809799at2"/>
<dbReference type="Gene3D" id="1.10.3720.10">
    <property type="entry name" value="MetI-like"/>
    <property type="match status" value="1"/>
</dbReference>
<dbReference type="AlphaFoldDB" id="A0A2P7SL87"/>
<dbReference type="InterPro" id="IPR010065">
    <property type="entry name" value="AA_ABC_transptr_permease_3TM"/>
</dbReference>
<feature type="transmembrane region" description="Helical" evidence="9">
    <location>
        <begin position="67"/>
        <end position="90"/>
    </location>
</feature>
<evidence type="ECO:0000256" key="5">
    <source>
        <dbReference type="ARBA" id="ARBA00022692"/>
    </source>
</evidence>
<organism evidence="11 12">
    <name type="scientific">Pseudaminobacter soli</name>
    <name type="common">ex Li et al. 2025</name>
    <dbReference type="NCBI Taxonomy" id="1295366"/>
    <lineage>
        <taxon>Bacteria</taxon>
        <taxon>Pseudomonadati</taxon>
        <taxon>Pseudomonadota</taxon>
        <taxon>Alphaproteobacteria</taxon>
        <taxon>Hyphomicrobiales</taxon>
        <taxon>Phyllobacteriaceae</taxon>
        <taxon>Pseudaminobacter</taxon>
    </lineage>
</organism>
<comment type="caution">
    <text evidence="11">The sequence shown here is derived from an EMBL/GenBank/DDBJ whole genome shotgun (WGS) entry which is preliminary data.</text>
</comment>
<dbReference type="GO" id="GO:0006865">
    <property type="term" value="P:amino acid transport"/>
    <property type="evidence" value="ECO:0007669"/>
    <property type="project" value="UniProtKB-KW"/>
</dbReference>
<dbReference type="GO" id="GO:0022857">
    <property type="term" value="F:transmembrane transporter activity"/>
    <property type="evidence" value="ECO:0007669"/>
    <property type="project" value="InterPro"/>
</dbReference>
<dbReference type="InterPro" id="IPR043429">
    <property type="entry name" value="ArtM/GltK/GlnP/TcyL/YhdX-like"/>
</dbReference>
<evidence type="ECO:0000256" key="6">
    <source>
        <dbReference type="ARBA" id="ARBA00022970"/>
    </source>
</evidence>
<dbReference type="InterPro" id="IPR035906">
    <property type="entry name" value="MetI-like_sf"/>
</dbReference>
<feature type="transmembrane region" description="Helical" evidence="9">
    <location>
        <begin position="203"/>
        <end position="224"/>
    </location>
</feature>
<gene>
    <name evidence="11" type="ORF">C7I85_06060</name>
</gene>
<name>A0A2P7SL87_9HYPH</name>
<proteinExistence type="inferred from homology"/>
<dbReference type="Pfam" id="PF00528">
    <property type="entry name" value="BPD_transp_1"/>
    <property type="match status" value="1"/>
</dbReference>
<feature type="transmembrane region" description="Helical" evidence="9">
    <location>
        <begin position="110"/>
        <end position="129"/>
    </location>
</feature>
<dbReference type="GO" id="GO:0043190">
    <property type="term" value="C:ATP-binding cassette (ABC) transporter complex"/>
    <property type="evidence" value="ECO:0007669"/>
    <property type="project" value="InterPro"/>
</dbReference>
<dbReference type="InterPro" id="IPR000515">
    <property type="entry name" value="MetI-like"/>
</dbReference>
<comment type="similarity">
    <text evidence="2">Belongs to the binding-protein-dependent transport system permease family. HisMQ subfamily.</text>
</comment>
<dbReference type="RefSeq" id="WP_106723022.1">
    <property type="nucleotide sequence ID" value="NZ_PXYL01000002.1"/>
</dbReference>
<dbReference type="PANTHER" id="PTHR30614:SF0">
    <property type="entry name" value="L-CYSTINE TRANSPORT SYSTEM PERMEASE PROTEIN TCYL"/>
    <property type="match status" value="1"/>
</dbReference>
<evidence type="ECO:0000259" key="10">
    <source>
        <dbReference type="PROSITE" id="PS50928"/>
    </source>
</evidence>
<keyword evidence="12" id="KW-1185">Reference proteome</keyword>